<keyword evidence="4" id="KW-0312">Gluconeogenesis</keyword>
<comment type="function">
    <text evidence="4 8">Catalyzes the interconversion of 2-phosphoglycerate and 3-phosphoglycerate.</text>
</comment>
<protein>
    <recommendedName>
        <fullName evidence="4 8">2,3-bisphosphoglycerate-dependent phosphoglycerate mutase</fullName>
        <shortName evidence="4">BPG-dependent PGAM</shortName>
        <shortName evidence="4">PGAM</shortName>
        <shortName evidence="4">Phosphoglyceromutase</shortName>
        <shortName evidence="4">dPGM</shortName>
        <ecNumber evidence="4 8">5.4.2.11</ecNumber>
    </recommendedName>
</protein>
<feature type="binding site" evidence="4 6">
    <location>
        <position position="58"/>
    </location>
    <ligand>
        <name>substrate</name>
    </ligand>
</feature>
<feature type="active site" description="Tele-phosphohistidine intermediate" evidence="4 5">
    <location>
        <position position="9"/>
    </location>
</feature>
<feature type="binding site" evidence="4 6">
    <location>
        <begin position="21"/>
        <end position="22"/>
    </location>
    <ligand>
        <name>substrate</name>
    </ligand>
</feature>
<gene>
    <name evidence="4" type="primary">gpmA</name>
    <name evidence="9" type="ORF">COX64_00835</name>
</gene>
<keyword evidence="3 4" id="KW-0413">Isomerase</keyword>
<feature type="binding site" evidence="4 6">
    <location>
        <position position="118"/>
    </location>
    <ligand>
        <name>substrate</name>
    </ligand>
</feature>
<dbReference type="InterPro" id="IPR029033">
    <property type="entry name" value="His_PPase_superfam"/>
</dbReference>
<feature type="site" description="Transition state stabilizer" evidence="4 7">
    <location>
        <position position="177"/>
    </location>
</feature>
<dbReference type="PANTHER" id="PTHR11931">
    <property type="entry name" value="PHOSPHOGLYCERATE MUTASE"/>
    <property type="match status" value="1"/>
</dbReference>
<comment type="pathway">
    <text evidence="4 8">Carbohydrate degradation; glycolysis; pyruvate from D-glyceraldehyde 3-phosphate: step 3/5.</text>
</comment>
<evidence type="ECO:0000313" key="10">
    <source>
        <dbReference type="Proteomes" id="UP000228952"/>
    </source>
</evidence>
<accession>A0A2M7W2W0</accession>
<proteinExistence type="inferred from homology"/>
<dbReference type="EC" id="5.4.2.11" evidence="4 8"/>
<comment type="catalytic activity">
    <reaction evidence="4 8">
        <text>(2R)-2-phosphoglycerate = (2R)-3-phosphoglycerate</text>
        <dbReference type="Rhea" id="RHEA:15901"/>
        <dbReference type="ChEBI" id="CHEBI:58272"/>
        <dbReference type="ChEBI" id="CHEBI:58289"/>
        <dbReference type="EC" id="5.4.2.11"/>
    </reaction>
</comment>
<dbReference type="SMART" id="SM00855">
    <property type="entry name" value="PGAM"/>
    <property type="match status" value="1"/>
</dbReference>
<feature type="active site" description="Proton donor/acceptor" evidence="4 5">
    <location>
        <position position="107"/>
    </location>
</feature>
<reference evidence="10" key="1">
    <citation type="submission" date="2017-09" db="EMBL/GenBank/DDBJ databases">
        <title>Depth-based differentiation of microbial function through sediment-hosted aquifers and enrichment of novel symbionts in the deep terrestrial subsurface.</title>
        <authorList>
            <person name="Probst A.J."/>
            <person name="Ladd B."/>
            <person name="Jarett J.K."/>
            <person name="Geller-Mcgrath D.E."/>
            <person name="Sieber C.M.K."/>
            <person name="Emerson J.B."/>
            <person name="Anantharaman K."/>
            <person name="Thomas B.C."/>
            <person name="Malmstrom R."/>
            <person name="Stieglmeier M."/>
            <person name="Klingl A."/>
            <person name="Woyke T."/>
            <person name="Ryan C.M."/>
            <person name="Banfield J.F."/>
        </authorList>
    </citation>
    <scope>NUCLEOTIDE SEQUENCE [LARGE SCALE GENOMIC DNA]</scope>
</reference>
<feature type="binding site" evidence="4 6">
    <location>
        <begin position="107"/>
        <end position="110"/>
    </location>
    <ligand>
        <name>substrate</name>
    </ligand>
</feature>
<dbReference type="GO" id="GO:0006094">
    <property type="term" value="P:gluconeogenesis"/>
    <property type="evidence" value="ECO:0007669"/>
    <property type="project" value="UniProtKB-UniRule"/>
</dbReference>
<dbReference type="Proteomes" id="UP000228952">
    <property type="component" value="Unassembled WGS sequence"/>
</dbReference>
<organism evidence="9 10">
    <name type="scientific">Candidatus Dojkabacteria bacterium CG_4_10_14_0_2_um_filter_Dojkabacteria_WS6_41_15</name>
    <dbReference type="NCBI Taxonomy" id="2014249"/>
    <lineage>
        <taxon>Bacteria</taxon>
        <taxon>Candidatus Dojkabacteria</taxon>
    </lineage>
</organism>
<dbReference type="SUPFAM" id="SSF53254">
    <property type="entry name" value="Phosphoglycerate mutase-like"/>
    <property type="match status" value="1"/>
</dbReference>
<evidence type="ECO:0000256" key="8">
    <source>
        <dbReference type="RuleBase" id="RU004512"/>
    </source>
</evidence>
<dbReference type="InterPro" id="IPR005952">
    <property type="entry name" value="Phosphogly_mut1"/>
</dbReference>
<dbReference type="AlphaFoldDB" id="A0A2M7W2W0"/>
<dbReference type="CDD" id="cd07067">
    <property type="entry name" value="HP_PGM_like"/>
    <property type="match status" value="1"/>
</dbReference>
<keyword evidence="2 4" id="KW-0324">Glycolysis</keyword>
<evidence type="ECO:0000256" key="5">
    <source>
        <dbReference type="PIRSR" id="PIRSR613078-1"/>
    </source>
</evidence>
<name>A0A2M7W2W0_9BACT</name>
<sequence>MNSLVMVRHGQSRWNAVNRFTGWVDVTLSTRGLVEAQECGDKLKDTQFDVAFTSELIRAQQTLFTILSRQNKTGIVVHTSNKDPLALTSNYMTQEDIPIYETHKLNERHYGLLQGLDKAEVKLKYGEEQVINWRRGYKSKPPEGESLEDVFKRAVPYFKSVIMPFVSSGKNVIVSGHGNSLRAIVKYIENITDEQIVNLDLPTGEVIHYEFDAGQVSKRSGELSFERKVYWTPWVQRDTLTENQPTK</sequence>
<feature type="binding site" evidence="4 6">
    <location>
        <begin position="134"/>
        <end position="135"/>
    </location>
    <ligand>
        <name>substrate</name>
    </ligand>
</feature>
<dbReference type="Gene3D" id="3.40.50.1240">
    <property type="entry name" value="Phosphoglycerate mutase-like"/>
    <property type="match status" value="1"/>
</dbReference>
<dbReference type="Pfam" id="PF00300">
    <property type="entry name" value="His_Phos_1"/>
    <property type="match status" value="2"/>
</dbReference>
<dbReference type="PIRSF" id="PIRSF000709">
    <property type="entry name" value="6PFK_2-Ptase"/>
    <property type="match status" value="1"/>
</dbReference>
<evidence type="ECO:0000256" key="2">
    <source>
        <dbReference type="ARBA" id="ARBA00023152"/>
    </source>
</evidence>
<dbReference type="InterPro" id="IPR001345">
    <property type="entry name" value="PG/BPGM_mutase_AS"/>
</dbReference>
<dbReference type="GO" id="GO:0004619">
    <property type="term" value="F:phosphoglycerate mutase activity"/>
    <property type="evidence" value="ECO:0007669"/>
    <property type="project" value="UniProtKB-UniRule"/>
</dbReference>
<dbReference type="GO" id="GO:0006096">
    <property type="term" value="P:glycolytic process"/>
    <property type="evidence" value="ECO:0007669"/>
    <property type="project" value="UniProtKB-UniRule"/>
</dbReference>
<comment type="caution">
    <text evidence="9">The sequence shown here is derived from an EMBL/GenBank/DDBJ whole genome shotgun (WGS) entry which is preliminary data.</text>
</comment>
<dbReference type="UniPathway" id="UPA00109">
    <property type="reaction ID" value="UER00186"/>
</dbReference>
<evidence type="ECO:0000256" key="4">
    <source>
        <dbReference type="HAMAP-Rule" id="MF_01039"/>
    </source>
</evidence>
<feature type="binding site" evidence="4 6">
    <location>
        <begin position="178"/>
        <end position="179"/>
    </location>
    <ligand>
        <name>substrate</name>
    </ligand>
</feature>
<evidence type="ECO:0000256" key="3">
    <source>
        <dbReference type="ARBA" id="ARBA00023235"/>
    </source>
</evidence>
<evidence type="ECO:0000256" key="6">
    <source>
        <dbReference type="PIRSR" id="PIRSR613078-2"/>
    </source>
</evidence>
<dbReference type="PROSITE" id="PS00175">
    <property type="entry name" value="PG_MUTASE"/>
    <property type="match status" value="1"/>
</dbReference>
<evidence type="ECO:0000256" key="1">
    <source>
        <dbReference type="ARBA" id="ARBA00006717"/>
    </source>
</evidence>
<evidence type="ECO:0000256" key="7">
    <source>
        <dbReference type="PIRSR" id="PIRSR613078-3"/>
    </source>
</evidence>
<dbReference type="EMBL" id="PFQB01000019">
    <property type="protein sequence ID" value="PJA15405.1"/>
    <property type="molecule type" value="Genomic_DNA"/>
</dbReference>
<dbReference type="NCBIfam" id="TIGR01258">
    <property type="entry name" value="pgm_1"/>
    <property type="match status" value="2"/>
</dbReference>
<feature type="binding site" evidence="4 6">
    <location>
        <begin position="8"/>
        <end position="15"/>
    </location>
    <ligand>
        <name>substrate</name>
    </ligand>
</feature>
<comment type="similarity">
    <text evidence="1 4">Belongs to the phosphoglycerate mutase family. BPG-dependent PGAM subfamily.</text>
</comment>
<dbReference type="InterPro" id="IPR013078">
    <property type="entry name" value="His_Pase_superF_clade-1"/>
</dbReference>
<dbReference type="HAMAP" id="MF_01039">
    <property type="entry name" value="PGAM_GpmA"/>
    <property type="match status" value="1"/>
</dbReference>
<evidence type="ECO:0000313" key="9">
    <source>
        <dbReference type="EMBL" id="PJA15405.1"/>
    </source>
</evidence>